<dbReference type="NCBIfam" id="TIGR04447">
    <property type="entry name" value="PatC_TenC_TruC"/>
    <property type="match status" value="1"/>
</dbReference>
<dbReference type="EMBL" id="CP017708">
    <property type="protein sequence ID" value="AOY83540.1"/>
    <property type="molecule type" value="Genomic_DNA"/>
</dbReference>
<sequence length="151" mass="17304">MSSFRIFGRVVNRYSGRGIPGLRVEVWDKDVKDDDLCGTAVTDTRGAYQVEFDESAYRDAPKDILPDVYLKVFSGEQLIKSTKDNVRRNLPAGETEIVLEVELSQPFVAPQLRQKSPLLATGLEDYGRWKVMFKDYKADNQLPFRRGRIWA</sequence>
<dbReference type="Proteomes" id="UP000176944">
    <property type="component" value="Chromosome"/>
</dbReference>
<evidence type="ECO:0000313" key="2">
    <source>
        <dbReference type="Proteomes" id="UP000176944"/>
    </source>
</evidence>
<dbReference type="InterPro" id="IPR008969">
    <property type="entry name" value="CarboxyPept-like_regulatory"/>
</dbReference>
<dbReference type="InterPro" id="IPR031035">
    <property type="entry name" value="PatC_TenC_TruC"/>
</dbReference>
<reference evidence="2" key="1">
    <citation type="submission" date="2016-10" db="EMBL/GenBank/DDBJ databases">
        <title>Comparative genomics uncovers the prolific and rare metabolic potential of the cyanobacterial genus Moorea.</title>
        <authorList>
            <person name="Leao T."/>
            <person name="Castelao G."/>
            <person name="Korobeynikov A."/>
            <person name="Monroe E.A."/>
            <person name="Podell S."/>
            <person name="Glukhov E."/>
            <person name="Allen E."/>
            <person name="Gerwick W.H."/>
            <person name="Gerwick L."/>
        </authorList>
    </citation>
    <scope>NUCLEOTIDE SEQUENCE [LARGE SCALE GENOMIC DNA]</scope>
    <source>
        <strain evidence="2">JHB</strain>
    </source>
</reference>
<protein>
    <submittedName>
        <fullName evidence="1">Cyanobactin biosynthesis PatC/TenC/TruC family protein</fullName>
    </submittedName>
</protein>
<dbReference type="SUPFAM" id="SSF49464">
    <property type="entry name" value="Carboxypeptidase regulatory domain-like"/>
    <property type="match status" value="1"/>
</dbReference>
<evidence type="ECO:0000313" key="1">
    <source>
        <dbReference type="EMBL" id="AOY83540.1"/>
    </source>
</evidence>
<organism evidence="1 2">
    <name type="scientific">Moorena producens (strain JHB)</name>
    <dbReference type="NCBI Taxonomy" id="1454205"/>
    <lineage>
        <taxon>Bacteria</taxon>
        <taxon>Bacillati</taxon>
        <taxon>Cyanobacteriota</taxon>
        <taxon>Cyanophyceae</taxon>
        <taxon>Coleofasciculales</taxon>
        <taxon>Coleofasciculaceae</taxon>
        <taxon>Moorena</taxon>
    </lineage>
</organism>
<proteinExistence type="predicted"/>
<accession>A0A1D9G809</accession>
<dbReference type="AlphaFoldDB" id="A0A1D9G809"/>
<gene>
    <name evidence="1" type="ORF">BJP36_30115</name>
</gene>
<name>A0A1D9G809_MOOP1</name>